<evidence type="ECO:0000313" key="2">
    <source>
        <dbReference type="EMBL" id="KAF2838004.1"/>
    </source>
</evidence>
<proteinExistence type="predicted"/>
<keyword evidence="3" id="KW-1185">Reference proteome</keyword>
<dbReference type="Pfam" id="PF13637">
    <property type="entry name" value="Ank_4"/>
    <property type="match status" value="1"/>
</dbReference>
<evidence type="ECO:0000313" key="3">
    <source>
        <dbReference type="Proteomes" id="UP000799429"/>
    </source>
</evidence>
<comment type="caution">
    <text evidence="2">The sequence shown here is derived from an EMBL/GenBank/DDBJ whole genome shotgun (WGS) entry which is preliminary data.</text>
</comment>
<dbReference type="Proteomes" id="UP000799429">
    <property type="component" value="Unassembled WGS sequence"/>
</dbReference>
<evidence type="ECO:0008006" key="4">
    <source>
        <dbReference type="Google" id="ProtNLM"/>
    </source>
</evidence>
<dbReference type="AlphaFoldDB" id="A0A9P4VRY4"/>
<protein>
    <recommendedName>
        <fullName evidence="4">Ankyrin</fullName>
    </recommendedName>
</protein>
<organism evidence="2 3">
    <name type="scientific">Patellaria atrata CBS 101060</name>
    <dbReference type="NCBI Taxonomy" id="1346257"/>
    <lineage>
        <taxon>Eukaryota</taxon>
        <taxon>Fungi</taxon>
        <taxon>Dikarya</taxon>
        <taxon>Ascomycota</taxon>
        <taxon>Pezizomycotina</taxon>
        <taxon>Dothideomycetes</taxon>
        <taxon>Dothideomycetes incertae sedis</taxon>
        <taxon>Patellariales</taxon>
        <taxon>Patellariaceae</taxon>
        <taxon>Patellaria</taxon>
    </lineage>
</organism>
<dbReference type="OrthoDB" id="5431422at2759"/>
<evidence type="ECO:0000256" key="1">
    <source>
        <dbReference type="SAM" id="MobiDB-lite"/>
    </source>
</evidence>
<reference evidence="2" key="1">
    <citation type="journal article" date="2020" name="Stud. Mycol.">
        <title>101 Dothideomycetes genomes: a test case for predicting lifestyles and emergence of pathogens.</title>
        <authorList>
            <person name="Haridas S."/>
            <person name="Albert R."/>
            <person name="Binder M."/>
            <person name="Bloem J."/>
            <person name="Labutti K."/>
            <person name="Salamov A."/>
            <person name="Andreopoulos B."/>
            <person name="Baker S."/>
            <person name="Barry K."/>
            <person name="Bills G."/>
            <person name="Bluhm B."/>
            <person name="Cannon C."/>
            <person name="Castanera R."/>
            <person name="Culley D."/>
            <person name="Daum C."/>
            <person name="Ezra D."/>
            <person name="Gonzalez J."/>
            <person name="Henrissat B."/>
            <person name="Kuo A."/>
            <person name="Liang C."/>
            <person name="Lipzen A."/>
            <person name="Lutzoni F."/>
            <person name="Magnuson J."/>
            <person name="Mondo S."/>
            <person name="Nolan M."/>
            <person name="Ohm R."/>
            <person name="Pangilinan J."/>
            <person name="Park H.-J."/>
            <person name="Ramirez L."/>
            <person name="Alfaro M."/>
            <person name="Sun H."/>
            <person name="Tritt A."/>
            <person name="Yoshinaga Y."/>
            <person name="Zwiers L.-H."/>
            <person name="Turgeon B."/>
            <person name="Goodwin S."/>
            <person name="Spatafora J."/>
            <person name="Crous P."/>
            <person name="Grigoriev I."/>
        </authorList>
    </citation>
    <scope>NUCLEOTIDE SEQUENCE</scope>
    <source>
        <strain evidence="2">CBS 101060</strain>
    </source>
</reference>
<accession>A0A9P4VRY4</accession>
<name>A0A9P4VRY4_9PEZI</name>
<feature type="region of interest" description="Disordered" evidence="1">
    <location>
        <begin position="1"/>
        <end position="20"/>
    </location>
</feature>
<dbReference type="InterPro" id="IPR002110">
    <property type="entry name" value="Ankyrin_rpt"/>
</dbReference>
<sequence>MTTQSGQLHEKHSRTVTRDLDNHHLALSSRMDQHYQDLSSRLTILGRLILQQAHGEAAPPYTEEAAATMDETGASRSRKIDGLQVFVSQPNKCSTWCPCACHAKRKPKVTELGIVEKVIGKMFIGYAGLPFLNKKCDFRGCRHQRAPTVIMEYWFPWWFVAMNVKLDFKYLPTVGSQFQVTTSRRVPDNSQSIAFVMQRDIDGLRYLFNNGLASPRDVSDSRGFTLMRWALYGEWRYDVVQFLISQGAPVDEISYDNV</sequence>
<dbReference type="EMBL" id="MU006098">
    <property type="protein sequence ID" value="KAF2838004.1"/>
    <property type="molecule type" value="Genomic_DNA"/>
</dbReference>
<gene>
    <name evidence="2" type="ORF">M501DRAFT_163004</name>
</gene>